<proteinExistence type="predicted"/>
<evidence type="ECO:0000313" key="3">
    <source>
        <dbReference type="Proteomes" id="UP000324832"/>
    </source>
</evidence>
<evidence type="ECO:0000256" key="1">
    <source>
        <dbReference type="SAM" id="MobiDB-lite"/>
    </source>
</evidence>
<keyword evidence="3" id="KW-1185">Reference proteome</keyword>
<protein>
    <submittedName>
        <fullName evidence="2">Uncharacterized protein</fullName>
    </submittedName>
</protein>
<feature type="compositionally biased region" description="Polar residues" evidence="1">
    <location>
        <begin position="1"/>
        <end position="14"/>
    </location>
</feature>
<accession>A0A5E4R5C8</accession>
<dbReference type="EMBL" id="FZQP02006992">
    <property type="protein sequence ID" value="VVD05578.1"/>
    <property type="molecule type" value="Genomic_DNA"/>
</dbReference>
<organism evidence="2 3">
    <name type="scientific">Leptidea sinapis</name>
    <dbReference type="NCBI Taxonomy" id="189913"/>
    <lineage>
        <taxon>Eukaryota</taxon>
        <taxon>Metazoa</taxon>
        <taxon>Ecdysozoa</taxon>
        <taxon>Arthropoda</taxon>
        <taxon>Hexapoda</taxon>
        <taxon>Insecta</taxon>
        <taxon>Pterygota</taxon>
        <taxon>Neoptera</taxon>
        <taxon>Endopterygota</taxon>
        <taxon>Lepidoptera</taxon>
        <taxon>Glossata</taxon>
        <taxon>Ditrysia</taxon>
        <taxon>Papilionoidea</taxon>
        <taxon>Pieridae</taxon>
        <taxon>Dismorphiinae</taxon>
        <taxon>Leptidea</taxon>
    </lineage>
</organism>
<evidence type="ECO:0000313" key="2">
    <source>
        <dbReference type="EMBL" id="VVD05578.1"/>
    </source>
</evidence>
<dbReference type="AlphaFoldDB" id="A0A5E4R5C8"/>
<gene>
    <name evidence="2" type="ORF">LSINAPIS_LOCUS15079</name>
</gene>
<dbReference type="Proteomes" id="UP000324832">
    <property type="component" value="Unassembled WGS sequence"/>
</dbReference>
<name>A0A5E4R5C8_9NEOP</name>
<sequence length="72" mass="7619">MNQTSYQETKQVAQRAQVGRGDSRTENSRAPPRAASDTRSGAGDASGRGVRGLRSSLRKAGFTRALVVSQAV</sequence>
<reference evidence="2 3" key="1">
    <citation type="submission" date="2017-07" db="EMBL/GenBank/DDBJ databases">
        <authorList>
            <person name="Talla V."/>
            <person name="Backstrom N."/>
        </authorList>
    </citation>
    <scope>NUCLEOTIDE SEQUENCE [LARGE SCALE GENOMIC DNA]</scope>
</reference>
<feature type="region of interest" description="Disordered" evidence="1">
    <location>
        <begin position="1"/>
        <end position="56"/>
    </location>
</feature>